<dbReference type="AlphaFoldDB" id="A0A0D2K3K0"/>
<reference evidence="1 2" key="1">
    <citation type="journal article" date="2013" name="Proc. Natl. Acad. Sci. U.S.A.">
        <title>Candidate phylum TM6 genome recovered from a hospital sink biofilm provides genomic insights into this uncultivated phylum.</title>
        <authorList>
            <person name="McLean J.S."/>
            <person name="Lombardo M.J."/>
            <person name="Badger J.H."/>
            <person name="Edlund A."/>
            <person name="Novotny M."/>
            <person name="Yee-Greenbaum J."/>
            <person name="Vyahhi N."/>
            <person name="Hall A.P."/>
            <person name="Yang Y."/>
            <person name="Dupont C.L."/>
            <person name="Ziegler M.G."/>
            <person name="Chitsaz H."/>
            <person name="Allen A.E."/>
            <person name="Yooseph S."/>
            <person name="Tesler G."/>
            <person name="Pevzner P.A."/>
            <person name="Friedman R.M."/>
            <person name="Nealson K.H."/>
            <person name="Venter J.C."/>
            <person name="Lasken R.S."/>
        </authorList>
    </citation>
    <scope>NUCLEOTIDE SEQUENCE [LARGE SCALE GENOMIC DNA]</scope>
    <source>
        <strain evidence="1 2">TM6SC1</strain>
    </source>
</reference>
<protein>
    <submittedName>
        <fullName evidence="1">Uncharacterized protein</fullName>
    </submittedName>
</protein>
<gene>
    <name evidence="1" type="ORF">J120_05155</name>
</gene>
<dbReference type="EMBL" id="ARQD01000007">
    <property type="protein sequence ID" value="KIX84877.1"/>
    <property type="molecule type" value="Genomic_DNA"/>
</dbReference>
<keyword evidence="2" id="KW-1185">Reference proteome</keyword>
<evidence type="ECO:0000313" key="2">
    <source>
        <dbReference type="Proteomes" id="UP000032214"/>
    </source>
</evidence>
<dbReference type="STRING" id="1306947.J120_05155"/>
<evidence type="ECO:0000313" key="1">
    <source>
        <dbReference type="EMBL" id="KIX84877.1"/>
    </source>
</evidence>
<organism evidence="1 2">
    <name type="scientific">candidate division TM6 bacterium JCVI TM6SC1</name>
    <dbReference type="NCBI Taxonomy" id="1306947"/>
    <lineage>
        <taxon>Bacteria</taxon>
        <taxon>Candidatus Babelota</taxon>
        <taxon>Vermiphilus</taxon>
    </lineage>
</organism>
<dbReference type="Proteomes" id="UP000032214">
    <property type="component" value="Unassembled WGS sequence"/>
</dbReference>
<accession>A0A0D2K3K0</accession>
<comment type="caution">
    <text evidence="1">The sequence shown here is derived from an EMBL/GenBank/DDBJ whole genome shotgun (WGS) entry which is preliminary data.</text>
</comment>
<sequence>MRKFTILLVILSIKSHQSIVCMEKRLNIINTSSHTVKIHYYYRDTGFSGSHVIRKCIHTLQPQENCVIAVAYTHLYFKKYLLSIQYALYTDVIADSYASLSNIGRRYIITDTPQLE</sequence>
<proteinExistence type="predicted"/>
<name>A0A0D2K3K0_9BACT</name>